<dbReference type="InParanoid" id="G2QLW8"/>
<dbReference type="EMBL" id="CP003007">
    <property type="protein sequence ID" value="AEO60948.1"/>
    <property type="molecule type" value="Genomic_DNA"/>
</dbReference>
<name>G2QLW8_THET4</name>
<feature type="compositionally biased region" description="Basic and acidic residues" evidence="1">
    <location>
        <begin position="90"/>
        <end position="106"/>
    </location>
</feature>
<evidence type="ECO:0000256" key="1">
    <source>
        <dbReference type="SAM" id="MobiDB-lite"/>
    </source>
</evidence>
<evidence type="ECO:0000313" key="2">
    <source>
        <dbReference type="EMBL" id="AEO60948.1"/>
    </source>
</evidence>
<dbReference type="VEuPathDB" id="FungiDB:MYCTH_60397"/>
<dbReference type="Proteomes" id="UP000007322">
    <property type="component" value="Chromosome 6"/>
</dbReference>
<feature type="compositionally biased region" description="Low complexity" evidence="1">
    <location>
        <begin position="64"/>
        <end position="86"/>
    </location>
</feature>
<dbReference type="AlphaFoldDB" id="G2QLW8"/>
<dbReference type="eggNOG" id="ENOG502SZDW">
    <property type="taxonomic scope" value="Eukaryota"/>
</dbReference>
<dbReference type="KEGG" id="mtm:MYCTH_60397"/>
<proteinExistence type="predicted"/>
<evidence type="ECO:0000313" key="3">
    <source>
        <dbReference type="Proteomes" id="UP000007322"/>
    </source>
</evidence>
<keyword evidence="3" id="KW-1185">Reference proteome</keyword>
<organism evidence="2 3">
    <name type="scientific">Thermothelomyces thermophilus (strain ATCC 42464 / BCRC 31852 / DSM 1799)</name>
    <name type="common">Sporotrichum thermophile</name>
    <dbReference type="NCBI Taxonomy" id="573729"/>
    <lineage>
        <taxon>Eukaryota</taxon>
        <taxon>Fungi</taxon>
        <taxon>Dikarya</taxon>
        <taxon>Ascomycota</taxon>
        <taxon>Pezizomycotina</taxon>
        <taxon>Sordariomycetes</taxon>
        <taxon>Sordariomycetidae</taxon>
        <taxon>Sordariales</taxon>
        <taxon>Chaetomiaceae</taxon>
        <taxon>Thermothelomyces</taxon>
    </lineage>
</organism>
<accession>G2QLW8</accession>
<feature type="region of interest" description="Disordered" evidence="1">
    <location>
        <begin position="62"/>
        <end position="106"/>
    </location>
</feature>
<dbReference type="RefSeq" id="XP_003666193.1">
    <property type="nucleotide sequence ID" value="XM_003666145.1"/>
</dbReference>
<dbReference type="HOGENOM" id="CLU_158824_0_0_1"/>
<reference evidence="2 3" key="1">
    <citation type="journal article" date="2011" name="Nat. Biotechnol.">
        <title>Comparative genomic analysis of the thermophilic biomass-degrading fungi Myceliophthora thermophila and Thielavia terrestris.</title>
        <authorList>
            <person name="Berka R.M."/>
            <person name="Grigoriev I.V."/>
            <person name="Otillar R."/>
            <person name="Salamov A."/>
            <person name="Grimwood J."/>
            <person name="Reid I."/>
            <person name="Ishmael N."/>
            <person name="John T."/>
            <person name="Darmond C."/>
            <person name="Moisan M.-C."/>
            <person name="Henrissat B."/>
            <person name="Coutinho P.M."/>
            <person name="Lombard V."/>
            <person name="Natvig D.O."/>
            <person name="Lindquist E."/>
            <person name="Schmutz J."/>
            <person name="Lucas S."/>
            <person name="Harris P."/>
            <person name="Powlowski J."/>
            <person name="Bellemare A."/>
            <person name="Taylor D."/>
            <person name="Butler G."/>
            <person name="de Vries R.P."/>
            <person name="Allijn I.E."/>
            <person name="van den Brink J."/>
            <person name="Ushinsky S."/>
            <person name="Storms R."/>
            <person name="Powell A.J."/>
            <person name="Paulsen I.T."/>
            <person name="Elbourne L.D.H."/>
            <person name="Baker S.E."/>
            <person name="Magnuson J."/>
            <person name="LaBoissiere S."/>
            <person name="Clutterbuck A.J."/>
            <person name="Martinez D."/>
            <person name="Wogulis M."/>
            <person name="de Leon A.L."/>
            <person name="Rey M.W."/>
            <person name="Tsang A."/>
        </authorList>
    </citation>
    <scope>NUCLEOTIDE SEQUENCE [LARGE SCALE GENOMIC DNA]</scope>
    <source>
        <strain evidence="3">ATCC 42464 / BCRC 31852 / DSM 1799</strain>
    </source>
</reference>
<dbReference type="OrthoDB" id="4338954at2759"/>
<dbReference type="STRING" id="573729.G2QLW8"/>
<protein>
    <submittedName>
        <fullName evidence="2">Uncharacterized protein</fullName>
    </submittedName>
</protein>
<gene>
    <name evidence="2" type="ORF">MYCTH_60397</name>
</gene>
<sequence length="126" mass="13656">MDRQQPSRLLSTSARVHPPYLPYLHNASRTRAKSLKWLPPLAAAVVVTAGYAVSTYRGEIAGQATSSSSSSSTSAEHHTSALSPEQAEAEQLRRREAAMADAYGDRSSLEELERAVAVYEAQRGAR</sequence>
<dbReference type="OMA" id="YREAQMQ"/>
<dbReference type="GeneID" id="11514330"/>